<dbReference type="PANTHER" id="PTHR46060">
    <property type="entry name" value="MARINER MOS1 TRANSPOSASE-LIKE PROTEIN"/>
    <property type="match status" value="1"/>
</dbReference>
<gene>
    <name evidence="1" type="primary">NCL1_30365</name>
    <name evidence="1" type="ORF">TNCV_3412781</name>
</gene>
<dbReference type="PANTHER" id="PTHR46060:SF1">
    <property type="entry name" value="MARINER MOS1 TRANSPOSASE-LIKE PROTEIN"/>
    <property type="match status" value="1"/>
</dbReference>
<evidence type="ECO:0000313" key="2">
    <source>
        <dbReference type="Proteomes" id="UP000887159"/>
    </source>
</evidence>
<sequence length="69" mass="8138">MLIRVYEDQSLSMKRVYEWFARFREGRESVSDNHRSGRLVTSISDENIEKMSKLIMKDRRSAVAMIAGR</sequence>
<dbReference type="Proteomes" id="UP000887159">
    <property type="component" value="Unassembled WGS sequence"/>
</dbReference>
<name>A0A8X6RP56_TRICX</name>
<keyword evidence="2" id="KW-1185">Reference proteome</keyword>
<evidence type="ECO:0000313" key="1">
    <source>
        <dbReference type="EMBL" id="GFX93915.1"/>
    </source>
</evidence>
<evidence type="ECO:0008006" key="3">
    <source>
        <dbReference type="Google" id="ProtNLM"/>
    </source>
</evidence>
<comment type="caution">
    <text evidence="1">The sequence shown here is derived from an EMBL/GenBank/DDBJ whole genome shotgun (WGS) entry which is preliminary data.</text>
</comment>
<proteinExistence type="predicted"/>
<dbReference type="AlphaFoldDB" id="A0A8X6RP56"/>
<reference evidence="1" key="1">
    <citation type="submission" date="2020-08" db="EMBL/GenBank/DDBJ databases">
        <title>Multicomponent nature underlies the extraordinary mechanical properties of spider dragline silk.</title>
        <authorList>
            <person name="Kono N."/>
            <person name="Nakamura H."/>
            <person name="Mori M."/>
            <person name="Yoshida Y."/>
            <person name="Ohtoshi R."/>
            <person name="Malay A.D."/>
            <person name="Moran D.A.P."/>
            <person name="Tomita M."/>
            <person name="Numata K."/>
            <person name="Arakawa K."/>
        </authorList>
    </citation>
    <scope>NUCLEOTIDE SEQUENCE</scope>
</reference>
<accession>A0A8X6RP56</accession>
<dbReference type="InterPro" id="IPR052709">
    <property type="entry name" value="Transposase-MT_Hybrid"/>
</dbReference>
<organism evidence="1 2">
    <name type="scientific">Trichonephila clavipes</name>
    <name type="common">Golden silk orbweaver</name>
    <name type="synonym">Nephila clavipes</name>
    <dbReference type="NCBI Taxonomy" id="2585209"/>
    <lineage>
        <taxon>Eukaryota</taxon>
        <taxon>Metazoa</taxon>
        <taxon>Ecdysozoa</taxon>
        <taxon>Arthropoda</taxon>
        <taxon>Chelicerata</taxon>
        <taxon>Arachnida</taxon>
        <taxon>Araneae</taxon>
        <taxon>Araneomorphae</taxon>
        <taxon>Entelegynae</taxon>
        <taxon>Araneoidea</taxon>
        <taxon>Nephilidae</taxon>
        <taxon>Trichonephila</taxon>
    </lineage>
</organism>
<protein>
    <recommendedName>
        <fullName evidence="3">Mos1 transposase HTH domain-containing protein</fullName>
    </recommendedName>
</protein>
<dbReference type="EMBL" id="BMAU01021176">
    <property type="protein sequence ID" value="GFX93915.1"/>
    <property type="molecule type" value="Genomic_DNA"/>
</dbReference>